<dbReference type="GO" id="GO:0005524">
    <property type="term" value="F:ATP binding"/>
    <property type="evidence" value="ECO:0007669"/>
    <property type="project" value="UniProtKB-UniRule"/>
</dbReference>
<evidence type="ECO:0000256" key="3">
    <source>
        <dbReference type="ARBA" id="ARBA00022763"/>
    </source>
</evidence>
<keyword evidence="5" id="KW-0378">Hydrolase</keyword>
<dbReference type="NCBIfam" id="TIGR00416">
    <property type="entry name" value="sms"/>
    <property type="match status" value="1"/>
</dbReference>
<dbReference type="PANTHER" id="PTHR32472">
    <property type="entry name" value="DNA REPAIR PROTEIN RADA"/>
    <property type="match status" value="1"/>
</dbReference>
<dbReference type="CDD" id="cd01121">
    <property type="entry name" value="RadA_SMS_N"/>
    <property type="match status" value="1"/>
</dbReference>
<dbReference type="FunFam" id="3.30.230.10:FF:000031">
    <property type="entry name" value="DNA repair protein RadA"/>
    <property type="match status" value="1"/>
</dbReference>
<feature type="region of interest" description="Lon-protease-like" evidence="11">
    <location>
        <begin position="352"/>
        <end position="455"/>
    </location>
</feature>
<dbReference type="HAMAP" id="MF_01498">
    <property type="entry name" value="RadA_bact"/>
    <property type="match status" value="1"/>
</dbReference>
<dbReference type="InterPro" id="IPR041166">
    <property type="entry name" value="Rubredoxin_2"/>
</dbReference>
<keyword evidence="10 11" id="KW-0234">DNA repair</keyword>
<keyword evidence="8 11" id="KW-0346">Stress response</keyword>
<evidence type="ECO:0000313" key="16">
    <source>
        <dbReference type="Proteomes" id="UP001259239"/>
    </source>
</evidence>
<feature type="domain" description="RecA family profile 1" evidence="14">
    <location>
        <begin position="67"/>
        <end position="216"/>
    </location>
</feature>
<dbReference type="InterPro" id="IPR003593">
    <property type="entry name" value="AAA+_ATPase"/>
</dbReference>
<evidence type="ECO:0000259" key="14">
    <source>
        <dbReference type="PROSITE" id="PS50162"/>
    </source>
</evidence>
<dbReference type="GO" id="GO:0016787">
    <property type="term" value="F:hydrolase activity"/>
    <property type="evidence" value="ECO:0007669"/>
    <property type="project" value="UniProtKB-KW"/>
</dbReference>
<feature type="short sequence motif" description="RadA KNRFG motif" evidence="11">
    <location>
        <begin position="253"/>
        <end position="257"/>
    </location>
</feature>
<dbReference type="EMBL" id="JARQGV010000004">
    <property type="protein sequence ID" value="MDT2251707.1"/>
    <property type="molecule type" value="Genomic_DNA"/>
</dbReference>
<comment type="caution">
    <text evidence="15">The sequence shown here is derived from an EMBL/GenBank/DDBJ whole genome shotgun (WGS) entry which is preliminary data.</text>
</comment>
<evidence type="ECO:0000256" key="4">
    <source>
        <dbReference type="ARBA" id="ARBA00022771"/>
    </source>
</evidence>
<feature type="binding site" evidence="11">
    <location>
        <begin position="96"/>
        <end position="103"/>
    </location>
    <ligand>
        <name>ATP</name>
        <dbReference type="ChEBI" id="CHEBI:30616"/>
    </ligand>
</feature>
<dbReference type="Proteomes" id="UP001259239">
    <property type="component" value="Unassembled WGS sequence"/>
</dbReference>
<evidence type="ECO:0000256" key="1">
    <source>
        <dbReference type="ARBA" id="ARBA00022723"/>
    </source>
</evidence>
<dbReference type="Pfam" id="PF18073">
    <property type="entry name" value="Zn_ribbon_LapB"/>
    <property type="match status" value="1"/>
</dbReference>
<dbReference type="InterPro" id="IPR020568">
    <property type="entry name" value="Ribosomal_Su5_D2-typ_SF"/>
</dbReference>
<dbReference type="GO" id="GO:0008270">
    <property type="term" value="F:zinc ion binding"/>
    <property type="evidence" value="ECO:0007669"/>
    <property type="project" value="UniProtKB-KW"/>
</dbReference>
<name>A0AAP5JTN6_9BACL</name>
<evidence type="ECO:0000256" key="2">
    <source>
        <dbReference type="ARBA" id="ARBA00022741"/>
    </source>
</evidence>
<dbReference type="InterPro" id="IPR027417">
    <property type="entry name" value="P-loop_NTPase"/>
</dbReference>
<sequence>MGKQKTKFYCQDCGYESIKWLGKCPDCGAWNTFVEEIQKIMKTQGMDSSLFQTKEKPQPIINIESSPEPRVITENRELNRVLGGGFVPGSLILVGGDPGIGKSTLLLQTSYSLAKSGQKVLYISGEESVKQTRLRADRLNAMSRLLYVLCETNLESIEEAIREVEPDFMVIDSIQTVYHPSVTSAPGTVSQVRECTGHFMRIAKTKGIATVLVGHVTKEGAIAGPRMLEHMVDCVLYFEGERHHSYRVLRAVKNRFGSTNEIGIFEMQETGLTEVHNPSELFLSERPLGVAGSTVVASMEGTRPVLVEIQALVSMTNFPSPRRMATGIDYNRLSLIIAVLEKRVGLFLQNQDAYLNVAGGVRLDEPAVDLAAAISIASSFKEQATQPFDVVFGEVGLTGEVRGVSRVEQRVNEAQKLGFKRVIMPEKSLKGFTPPRGIEVIGVNTVDEALAITLG</sequence>
<comment type="function">
    <text evidence="13">DNA-dependent ATPase involved in processing of recombination intermediates, plays a role in repairing DNA breaks. Stimulates the branch migration of RecA-mediated strand transfer reactions, allowing the 3' invading strand to extend heteroduplex DNA faster. Binds ssDNA in the presence of ADP but not other nucleotides, has ATPase activity that is stimulated by ssDNA and various branched DNA structures, but inhibited by SSB. Does not have RecA's homology-searching function.</text>
</comment>
<keyword evidence="7 11" id="KW-0067">ATP-binding</keyword>
<reference evidence="15" key="2">
    <citation type="submission" date="2023-03" db="EMBL/GenBank/DDBJ databases">
        <authorList>
            <person name="Obshta O."/>
            <person name="Zabrodski M.W."/>
            <person name="Soomro T."/>
            <person name="Wilson G."/>
            <person name="Masood F."/>
            <person name="Thebeau J."/>
            <person name="Bezerra Da Silva M.C."/>
            <person name="Raza F."/>
            <person name="Biganski S."/>
            <person name="Jose M."/>
            <person name="Camilli M."/>
            <person name="Kozii I.V."/>
            <person name="Kozii R.V."/>
            <person name="Simko E."/>
            <person name="Wood S.C."/>
        </authorList>
    </citation>
    <scope>NUCLEOTIDE SEQUENCE</scope>
    <source>
        <strain evidence="15">PL001</strain>
    </source>
</reference>
<comment type="domain">
    <text evidence="11">The middle region has homology to RecA with ATPase motifs including the RadA KNRFG motif, while the C-terminus is homologous to Lon protease.</text>
</comment>
<dbReference type="InterPro" id="IPR004504">
    <property type="entry name" value="DNA_repair_RadA"/>
</dbReference>
<comment type="function">
    <text evidence="11">Plays a role in repairing double-strand DNA breaks, probably involving stabilizing or processing branched DNA or blocked replication forks.</text>
</comment>
<dbReference type="FunFam" id="3.40.50.300:FF:000050">
    <property type="entry name" value="DNA repair protein RadA"/>
    <property type="match status" value="1"/>
</dbReference>
<dbReference type="GO" id="GO:0003684">
    <property type="term" value="F:damaged DNA binding"/>
    <property type="evidence" value="ECO:0007669"/>
    <property type="project" value="InterPro"/>
</dbReference>
<keyword evidence="4 13" id="KW-0863">Zinc-finger</keyword>
<dbReference type="SUPFAM" id="SSF54211">
    <property type="entry name" value="Ribosomal protein S5 domain 2-like"/>
    <property type="match status" value="1"/>
</dbReference>
<gene>
    <name evidence="11 15" type="primary">radA</name>
    <name evidence="15" type="ORF">P7H09_10445</name>
</gene>
<dbReference type="PANTHER" id="PTHR32472:SF10">
    <property type="entry name" value="DNA REPAIR PROTEIN RADA-LIKE PROTEIN"/>
    <property type="match status" value="1"/>
</dbReference>
<proteinExistence type="inferred from homology"/>
<evidence type="ECO:0000256" key="7">
    <source>
        <dbReference type="ARBA" id="ARBA00022840"/>
    </source>
</evidence>
<dbReference type="GO" id="GO:0000725">
    <property type="term" value="P:recombinational repair"/>
    <property type="evidence" value="ECO:0007669"/>
    <property type="project" value="UniProtKB-UniRule"/>
</dbReference>
<dbReference type="GO" id="GO:0140664">
    <property type="term" value="F:ATP-dependent DNA damage sensor activity"/>
    <property type="evidence" value="ECO:0007669"/>
    <property type="project" value="InterPro"/>
</dbReference>
<comment type="similarity">
    <text evidence="11 13">Belongs to the RecA family. RadA subfamily.</text>
</comment>
<keyword evidence="1 11" id="KW-0479">Metal-binding</keyword>
<dbReference type="Pfam" id="PF13541">
    <property type="entry name" value="ChlI"/>
    <property type="match status" value="1"/>
</dbReference>
<dbReference type="Gene3D" id="3.30.230.10">
    <property type="match status" value="1"/>
</dbReference>
<dbReference type="InterPro" id="IPR020588">
    <property type="entry name" value="RecA_ATP-bd"/>
</dbReference>
<keyword evidence="2 11" id="KW-0547">Nucleotide-binding</keyword>
<evidence type="ECO:0000256" key="13">
    <source>
        <dbReference type="RuleBase" id="RU003555"/>
    </source>
</evidence>
<keyword evidence="6 13" id="KW-0862">Zinc</keyword>
<evidence type="ECO:0000256" key="5">
    <source>
        <dbReference type="ARBA" id="ARBA00022801"/>
    </source>
</evidence>
<accession>A0AAP5JTN6</accession>
<dbReference type="Pfam" id="PF13481">
    <property type="entry name" value="AAA_25"/>
    <property type="match status" value="1"/>
</dbReference>
<evidence type="ECO:0000256" key="9">
    <source>
        <dbReference type="ARBA" id="ARBA00023125"/>
    </source>
</evidence>
<dbReference type="SMART" id="SM00382">
    <property type="entry name" value="AAA"/>
    <property type="match status" value="1"/>
</dbReference>
<dbReference type="SUPFAM" id="SSF52540">
    <property type="entry name" value="P-loop containing nucleoside triphosphate hydrolases"/>
    <property type="match status" value="1"/>
</dbReference>
<protein>
    <recommendedName>
        <fullName evidence="11 12">DNA repair protein RadA</fullName>
    </recommendedName>
</protein>
<organism evidence="15 16">
    <name type="scientific">Paenibacillus larvae</name>
    <dbReference type="NCBI Taxonomy" id="1464"/>
    <lineage>
        <taxon>Bacteria</taxon>
        <taxon>Bacillati</taxon>
        <taxon>Bacillota</taxon>
        <taxon>Bacilli</taxon>
        <taxon>Bacillales</taxon>
        <taxon>Paenibacillaceae</taxon>
        <taxon>Paenibacillus</taxon>
    </lineage>
</organism>
<dbReference type="InterPro" id="IPR014721">
    <property type="entry name" value="Ribsml_uS5_D2-typ_fold_subgr"/>
</dbReference>
<keyword evidence="3 11" id="KW-0227">DNA damage</keyword>
<dbReference type="Gene3D" id="3.40.50.300">
    <property type="entry name" value="P-loop containing nucleotide triphosphate hydrolases"/>
    <property type="match status" value="1"/>
</dbReference>
<dbReference type="GO" id="GO:0005829">
    <property type="term" value="C:cytosol"/>
    <property type="evidence" value="ECO:0007669"/>
    <property type="project" value="TreeGrafter"/>
</dbReference>
<keyword evidence="9 11" id="KW-0238">DNA-binding</keyword>
<evidence type="ECO:0000256" key="6">
    <source>
        <dbReference type="ARBA" id="ARBA00022833"/>
    </source>
</evidence>
<dbReference type="PROSITE" id="PS50162">
    <property type="entry name" value="RECA_2"/>
    <property type="match status" value="1"/>
</dbReference>
<dbReference type="AlphaFoldDB" id="A0AAP5JTN6"/>
<evidence type="ECO:0000256" key="12">
    <source>
        <dbReference type="NCBIfam" id="TIGR00416"/>
    </source>
</evidence>
<reference evidence="15" key="1">
    <citation type="journal article" date="2023" name="J. Vet. Diagn. Invest.">
        <title>Oxytetracycline-resistant Paenibacillus larvae identified in commercial beekeeping operations in Saskatchewan using pooled honey sampling.</title>
        <authorList>
            <person name="Obshta O."/>
            <person name="Zabrodski M.W."/>
            <person name="Soomro T."/>
            <person name="Wilson G."/>
            <person name="Masood F."/>
            <person name="Thebeau J."/>
            <person name="Silva M.C.B."/>
            <person name="Biganski S."/>
            <person name="Kozii I.V."/>
            <person name="Koziy R.V."/>
            <person name="Raza M.F."/>
            <person name="Jose M.S."/>
            <person name="Simko E."/>
            <person name="Wood S.C."/>
        </authorList>
    </citation>
    <scope>NUCLEOTIDE SEQUENCE</scope>
    <source>
        <strain evidence="15">PL001</strain>
    </source>
</reference>
<evidence type="ECO:0000313" key="15">
    <source>
        <dbReference type="EMBL" id="MDT2251707.1"/>
    </source>
</evidence>
<evidence type="ECO:0000256" key="10">
    <source>
        <dbReference type="ARBA" id="ARBA00023204"/>
    </source>
</evidence>
<evidence type="ECO:0000256" key="8">
    <source>
        <dbReference type="ARBA" id="ARBA00023016"/>
    </source>
</evidence>
<evidence type="ECO:0000256" key="11">
    <source>
        <dbReference type="HAMAP-Rule" id="MF_01498"/>
    </source>
</evidence>
<dbReference type="PRINTS" id="PR01874">
    <property type="entry name" value="DNAREPAIRADA"/>
</dbReference>
<dbReference type="RefSeq" id="WP_036655524.1">
    <property type="nucleotide sequence ID" value="NZ_CBCRXL010000013.1"/>
</dbReference>